<dbReference type="GO" id="GO:0000271">
    <property type="term" value="P:polysaccharide biosynthetic process"/>
    <property type="evidence" value="ECO:0007669"/>
    <property type="project" value="InterPro"/>
</dbReference>
<protein>
    <recommendedName>
        <fullName evidence="3">UDP-glucose 6-dehydrogenase</fullName>
        <ecNumber evidence="3">1.1.1.22</ecNumber>
    </recommendedName>
</protein>
<dbReference type="InterPro" id="IPR036291">
    <property type="entry name" value="NAD(P)-bd_dom_sf"/>
</dbReference>
<feature type="domain" description="UDP-glucose/GDP-mannose dehydrogenase C-terminal" evidence="7">
    <location>
        <begin position="309"/>
        <end position="417"/>
    </location>
</feature>
<dbReference type="AlphaFoldDB" id="A0A382CWV1"/>
<dbReference type="PIRSF" id="PIRSF000124">
    <property type="entry name" value="UDPglc_GDPman_dh"/>
    <property type="match status" value="1"/>
</dbReference>
<dbReference type="InterPro" id="IPR028357">
    <property type="entry name" value="UDPglc_DH_bac"/>
</dbReference>
<dbReference type="InterPro" id="IPR017476">
    <property type="entry name" value="UDP-Glc/GDP-Man"/>
</dbReference>
<evidence type="ECO:0000256" key="4">
    <source>
        <dbReference type="ARBA" id="ARBA00023002"/>
    </source>
</evidence>
<dbReference type="EC" id="1.1.1.22" evidence="3"/>
<dbReference type="Gene3D" id="3.40.50.720">
    <property type="entry name" value="NAD(P)-binding Rossmann-like Domain"/>
    <property type="match status" value="2"/>
</dbReference>
<dbReference type="SMART" id="SM00984">
    <property type="entry name" value="UDPG_MGDP_dh_C"/>
    <property type="match status" value="1"/>
</dbReference>
<evidence type="ECO:0000256" key="2">
    <source>
        <dbReference type="ARBA" id="ARBA00006601"/>
    </source>
</evidence>
<dbReference type="PANTHER" id="PTHR43750:SF1">
    <property type="entry name" value="GDP-MANNOSE 6-DEHYDROGENASE"/>
    <property type="match status" value="1"/>
</dbReference>
<comment type="catalytic activity">
    <reaction evidence="6">
        <text>UDP-alpha-D-glucose + 2 NAD(+) + H2O = UDP-alpha-D-glucuronate + 2 NADH + 3 H(+)</text>
        <dbReference type="Rhea" id="RHEA:23596"/>
        <dbReference type="ChEBI" id="CHEBI:15377"/>
        <dbReference type="ChEBI" id="CHEBI:15378"/>
        <dbReference type="ChEBI" id="CHEBI:57540"/>
        <dbReference type="ChEBI" id="CHEBI:57945"/>
        <dbReference type="ChEBI" id="CHEBI:58052"/>
        <dbReference type="ChEBI" id="CHEBI:58885"/>
        <dbReference type="EC" id="1.1.1.22"/>
    </reaction>
</comment>
<dbReference type="InterPro" id="IPR014026">
    <property type="entry name" value="UDP-Glc/GDP-Man_DH_dimer"/>
</dbReference>
<dbReference type="InterPro" id="IPR036220">
    <property type="entry name" value="UDP-Glc/GDP-Man_DH_C_sf"/>
</dbReference>
<comment type="pathway">
    <text evidence="1">Nucleotide-sugar biosynthesis; UDP-alpha-D-glucuronate biosynthesis; UDP-alpha-D-glucuronate from UDP-alpha-D-glucose: step 1/1.</text>
</comment>
<dbReference type="GO" id="GO:0003979">
    <property type="term" value="F:UDP-glucose 6-dehydrogenase activity"/>
    <property type="evidence" value="ECO:0007669"/>
    <property type="project" value="UniProtKB-EC"/>
</dbReference>
<dbReference type="Pfam" id="PF03721">
    <property type="entry name" value="UDPG_MGDP_dh_N"/>
    <property type="match status" value="1"/>
</dbReference>
<dbReference type="SUPFAM" id="SSF52413">
    <property type="entry name" value="UDP-glucose/GDP-mannose dehydrogenase C-terminal domain"/>
    <property type="match status" value="1"/>
</dbReference>
<dbReference type="Gene3D" id="1.20.5.170">
    <property type="match status" value="1"/>
</dbReference>
<dbReference type="PANTHER" id="PTHR43750">
    <property type="entry name" value="UDP-GLUCOSE 6-DEHYDROGENASE TUAD"/>
    <property type="match status" value="1"/>
</dbReference>
<reference evidence="8" key="1">
    <citation type="submission" date="2018-05" db="EMBL/GenBank/DDBJ databases">
        <authorList>
            <person name="Lanie J.A."/>
            <person name="Ng W.-L."/>
            <person name="Kazmierczak K.M."/>
            <person name="Andrzejewski T.M."/>
            <person name="Davidsen T.M."/>
            <person name="Wayne K.J."/>
            <person name="Tettelin H."/>
            <person name="Glass J.I."/>
            <person name="Rusch D."/>
            <person name="Podicherti R."/>
            <person name="Tsui H.-C.T."/>
            <person name="Winkler M.E."/>
        </authorList>
    </citation>
    <scope>NUCLEOTIDE SEQUENCE</scope>
</reference>
<evidence type="ECO:0000259" key="7">
    <source>
        <dbReference type="SMART" id="SM00984"/>
    </source>
</evidence>
<organism evidence="8">
    <name type="scientific">marine metagenome</name>
    <dbReference type="NCBI Taxonomy" id="408172"/>
    <lineage>
        <taxon>unclassified sequences</taxon>
        <taxon>metagenomes</taxon>
        <taxon>ecological metagenomes</taxon>
    </lineage>
</organism>
<dbReference type="GO" id="GO:0006065">
    <property type="term" value="P:UDP-glucuronate biosynthetic process"/>
    <property type="evidence" value="ECO:0007669"/>
    <property type="project" value="UniProtKB-UniPathway"/>
</dbReference>
<keyword evidence="5" id="KW-0520">NAD</keyword>
<dbReference type="SUPFAM" id="SSF48179">
    <property type="entry name" value="6-phosphogluconate dehydrogenase C-terminal domain-like"/>
    <property type="match status" value="1"/>
</dbReference>
<proteinExistence type="inferred from homology"/>
<comment type="similarity">
    <text evidence="2">Belongs to the UDP-glucose/GDP-mannose dehydrogenase family.</text>
</comment>
<dbReference type="InterPro" id="IPR014027">
    <property type="entry name" value="UDP-Glc/GDP-Man_DH_C"/>
</dbReference>
<evidence type="ECO:0000256" key="1">
    <source>
        <dbReference type="ARBA" id="ARBA00004701"/>
    </source>
</evidence>
<dbReference type="Pfam" id="PF03720">
    <property type="entry name" value="UDPG_MGDP_dh_C"/>
    <property type="match status" value="1"/>
</dbReference>
<evidence type="ECO:0000256" key="5">
    <source>
        <dbReference type="ARBA" id="ARBA00023027"/>
    </source>
</evidence>
<evidence type="ECO:0000313" key="8">
    <source>
        <dbReference type="EMBL" id="SVB30312.1"/>
    </source>
</evidence>
<dbReference type="InterPro" id="IPR001732">
    <property type="entry name" value="UDP-Glc/GDP-Man_DH_N"/>
</dbReference>
<dbReference type="PIRSF" id="PIRSF500134">
    <property type="entry name" value="UDPglc_DH_bac"/>
    <property type="match status" value="1"/>
</dbReference>
<dbReference type="NCBIfam" id="TIGR03026">
    <property type="entry name" value="NDP-sugDHase"/>
    <property type="match status" value="1"/>
</dbReference>
<feature type="non-terminal residue" evidence="8">
    <location>
        <position position="1"/>
    </location>
</feature>
<dbReference type="UniPathway" id="UPA00038">
    <property type="reaction ID" value="UER00491"/>
</dbReference>
<dbReference type="SUPFAM" id="SSF51735">
    <property type="entry name" value="NAD(P)-binding Rossmann-fold domains"/>
    <property type="match status" value="1"/>
</dbReference>
<sequence length="429" mass="45982">SIFGLGYVGAVTAGCLTKVGHTVVGVDVQAEKVESLASGVSPIIEPELDGLLAEAAKNGLLSATQNHEQAIATTDVSLVCVGTPSAENGELNLQFVRQVTGQIADTVRVSGKSHDLVLRSTMLPGSTQKIADDLLADLLGSGKLRLFFYPEFLREGTAVADFDDPSLVVVGTHDGSAFPGELSPLFGADAPSVNWPSAEMVKYACNAFHATKVTFANEIGRIGKNMGVDSRSVMRLLCQDTRLNLSPYYLRPGNPFGGSCLPKDVRALTHEGRLGGEELPLLESLLPSNEAHLAKLIELAKRLAKDRVTLLGLSFKSDTDDLRESPMVEVAQHLLGRGFELSIYDPQLNLAKLIGTNKRVIDEKMPHLASLLTGDLAAALGQSGLVIAAQKCIDLETLRPLITAEHTLLDVNGWPELRDLPAHYEGFCW</sequence>
<accession>A0A382CWV1</accession>
<dbReference type="EMBL" id="UINC01036404">
    <property type="protein sequence ID" value="SVB30312.1"/>
    <property type="molecule type" value="Genomic_DNA"/>
</dbReference>
<gene>
    <name evidence="8" type="ORF">METZ01_LOCUS183166</name>
</gene>
<evidence type="ECO:0000256" key="6">
    <source>
        <dbReference type="ARBA" id="ARBA00047473"/>
    </source>
</evidence>
<name>A0A382CWV1_9ZZZZ</name>
<dbReference type="Pfam" id="PF00984">
    <property type="entry name" value="UDPG_MGDP_dh"/>
    <property type="match status" value="1"/>
</dbReference>
<evidence type="ECO:0000256" key="3">
    <source>
        <dbReference type="ARBA" id="ARBA00012954"/>
    </source>
</evidence>
<dbReference type="InterPro" id="IPR008927">
    <property type="entry name" value="6-PGluconate_DH-like_C_sf"/>
</dbReference>
<dbReference type="GO" id="GO:0051287">
    <property type="term" value="F:NAD binding"/>
    <property type="evidence" value="ECO:0007669"/>
    <property type="project" value="InterPro"/>
</dbReference>
<keyword evidence="4" id="KW-0560">Oxidoreductase</keyword>